<organism evidence="1 2">
    <name type="scientific">Ophiobolus disseminans</name>
    <dbReference type="NCBI Taxonomy" id="1469910"/>
    <lineage>
        <taxon>Eukaryota</taxon>
        <taxon>Fungi</taxon>
        <taxon>Dikarya</taxon>
        <taxon>Ascomycota</taxon>
        <taxon>Pezizomycotina</taxon>
        <taxon>Dothideomycetes</taxon>
        <taxon>Pleosporomycetidae</taxon>
        <taxon>Pleosporales</taxon>
        <taxon>Pleosporineae</taxon>
        <taxon>Phaeosphaeriaceae</taxon>
        <taxon>Ophiobolus</taxon>
    </lineage>
</organism>
<gene>
    <name evidence="1" type="ORF">CC86DRAFT_418566</name>
</gene>
<sequence length="126" mass="13650">MAVIPTDPIQQQLFSSLAPRRGKLPESLNHTIANNITFLIKYSGGADVKTKGISVTVIDVRGPNNSEIGHKVTVCIHKGPGDFTVVIWKQVKWGGNVVLGLTEKVAKVIKEILAKEANKGYGDFNI</sequence>
<dbReference type="EMBL" id="MU006227">
    <property type="protein sequence ID" value="KAF2825946.1"/>
    <property type="molecule type" value="Genomic_DNA"/>
</dbReference>
<keyword evidence="2" id="KW-1185">Reference proteome</keyword>
<reference evidence="1" key="1">
    <citation type="journal article" date="2020" name="Stud. Mycol.">
        <title>101 Dothideomycetes genomes: a test case for predicting lifestyles and emergence of pathogens.</title>
        <authorList>
            <person name="Haridas S."/>
            <person name="Albert R."/>
            <person name="Binder M."/>
            <person name="Bloem J."/>
            <person name="Labutti K."/>
            <person name="Salamov A."/>
            <person name="Andreopoulos B."/>
            <person name="Baker S."/>
            <person name="Barry K."/>
            <person name="Bills G."/>
            <person name="Bluhm B."/>
            <person name="Cannon C."/>
            <person name="Castanera R."/>
            <person name="Culley D."/>
            <person name="Daum C."/>
            <person name="Ezra D."/>
            <person name="Gonzalez J."/>
            <person name="Henrissat B."/>
            <person name="Kuo A."/>
            <person name="Liang C."/>
            <person name="Lipzen A."/>
            <person name="Lutzoni F."/>
            <person name="Magnuson J."/>
            <person name="Mondo S."/>
            <person name="Nolan M."/>
            <person name="Ohm R."/>
            <person name="Pangilinan J."/>
            <person name="Park H.-J."/>
            <person name="Ramirez L."/>
            <person name="Alfaro M."/>
            <person name="Sun H."/>
            <person name="Tritt A."/>
            <person name="Yoshinaga Y."/>
            <person name="Zwiers L.-H."/>
            <person name="Turgeon B."/>
            <person name="Goodwin S."/>
            <person name="Spatafora J."/>
            <person name="Crous P."/>
            <person name="Grigoriev I."/>
        </authorList>
    </citation>
    <scope>NUCLEOTIDE SEQUENCE</scope>
    <source>
        <strain evidence="1">CBS 113818</strain>
    </source>
</reference>
<dbReference type="Proteomes" id="UP000799424">
    <property type="component" value="Unassembled WGS sequence"/>
</dbReference>
<name>A0A6A6ZYM5_9PLEO</name>
<proteinExistence type="predicted"/>
<protein>
    <submittedName>
        <fullName evidence="1">Uncharacterized protein</fullName>
    </submittedName>
</protein>
<evidence type="ECO:0000313" key="1">
    <source>
        <dbReference type="EMBL" id="KAF2825946.1"/>
    </source>
</evidence>
<dbReference type="AlphaFoldDB" id="A0A6A6ZYM5"/>
<accession>A0A6A6ZYM5</accession>
<evidence type="ECO:0000313" key="2">
    <source>
        <dbReference type="Proteomes" id="UP000799424"/>
    </source>
</evidence>
<dbReference type="OrthoDB" id="3660474at2759"/>